<accession>A0A1H9ESF2</accession>
<gene>
    <name evidence="1" type="ORF">SAMN04488092_105154</name>
</gene>
<dbReference type="EMBL" id="FOEP01000005">
    <property type="protein sequence ID" value="SEQ28624.1"/>
    <property type="molecule type" value="Genomic_DNA"/>
</dbReference>
<name>A0A1H9ESF2_9RHOB</name>
<organism evidence="1 2">
    <name type="scientific">Thalassovita taeanensis</name>
    <dbReference type="NCBI Taxonomy" id="657014"/>
    <lineage>
        <taxon>Bacteria</taxon>
        <taxon>Pseudomonadati</taxon>
        <taxon>Pseudomonadota</taxon>
        <taxon>Alphaproteobacteria</taxon>
        <taxon>Rhodobacterales</taxon>
        <taxon>Roseobacteraceae</taxon>
        <taxon>Thalassovita</taxon>
    </lineage>
</organism>
<dbReference type="STRING" id="657014.SAMN04488092_105154"/>
<dbReference type="AlphaFoldDB" id="A0A1H9ESF2"/>
<sequence>MTATEFDSYTRGKTFYYAEDSQPYGGEEYLDGKRVRWSFLDGKCKEGQWFESNDQICFVYEDNPDPQCWSFFESAEGLVARFENDPSQTVLYEVGKSDEPMVCLGPDVGV</sequence>
<evidence type="ECO:0000313" key="1">
    <source>
        <dbReference type="EMBL" id="SEQ28624.1"/>
    </source>
</evidence>
<evidence type="ECO:0000313" key="2">
    <source>
        <dbReference type="Proteomes" id="UP000198634"/>
    </source>
</evidence>
<protein>
    <submittedName>
        <fullName evidence="1">Uncharacterized protein</fullName>
    </submittedName>
</protein>
<keyword evidence="2" id="KW-1185">Reference proteome</keyword>
<reference evidence="1 2" key="1">
    <citation type="submission" date="2016-10" db="EMBL/GenBank/DDBJ databases">
        <authorList>
            <person name="de Groot N.N."/>
        </authorList>
    </citation>
    <scope>NUCLEOTIDE SEQUENCE [LARGE SCALE GENOMIC DNA]</scope>
    <source>
        <strain evidence="1 2">DSM 22007</strain>
    </source>
</reference>
<proteinExistence type="predicted"/>
<dbReference type="Proteomes" id="UP000198634">
    <property type="component" value="Unassembled WGS sequence"/>
</dbReference>